<evidence type="ECO:0000256" key="1">
    <source>
        <dbReference type="SAM" id="MobiDB-lite"/>
    </source>
</evidence>
<feature type="region of interest" description="Disordered" evidence="1">
    <location>
        <begin position="94"/>
        <end position="176"/>
    </location>
</feature>
<sequence>MFAEQLGLFVDRAITVALAPYKHLHAHMEDMEARVNDRLKDLTVPELVRFAVELKKAQNDILKLQQEWQPQEFSLVDFEESEDDAPFIDLLGEQPKEKAELKEAPKQSRVEEEMRAKVGGTSSSSAPPVERHVTGATIHSESTTLATLPPAIEATEATNSSFGITPPQTVAPESGV</sequence>
<proteinExistence type="predicted"/>
<gene>
    <name evidence="2" type="ORF">HAX54_010478</name>
</gene>
<keyword evidence="3" id="KW-1185">Reference proteome</keyword>
<protein>
    <submittedName>
        <fullName evidence="2">Uncharacterized protein</fullName>
    </submittedName>
</protein>
<evidence type="ECO:0000313" key="3">
    <source>
        <dbReference type="Proteomes" id="UP000823775"/>
    </source>
</evidence>
<feature type="compositionally biased region" description="Polar residues" evidence="1">
    <location>
        <begin position="137"/>
        <end position="146"/>
    </location>
</feature>
<name>A0ABS8RWT6_DATST</name>
<feature type="compositionally biased region" description="Polar residues" evidence="1">
    <location>
        <begin position="156"/>
        <end position="168"/>
    </location>
</feature>
<comment type="caution">
    <text evidence="2">The sequence shown here is derived from an EMBL/GenBank/DDBJ whole genome shotgun (WGS) entry which is preliminary data.</text>
</comment>
<reference evidence="2 3" key="1">
    <citation type="journal article" date="2021" name="BMC Genomics">
        <title>Datura genome reveals duplications of psychoactive alkaloid biosynthetic genes and high mutation rate following tissue culture.</title>
        <authorList>
            <person name="Rajewski A."/>
            <person name="Carter-House D."/>
            <person name="Stajich J."/>
            <person name="Litt A."/>
        </authorList>
    </citation>
    <scope>NUCLEOTIDE SEQUENCE [LARGE SCALE GENOMIC DNA]</scope>
    <source>
        <strain evidence="2">AR-01</strain>
    </source>
</reference>
<organism evidence="2 3">
    <name type="scientific">Datura stramonium</name>
    <name type="common">Jimsonweed</name>
    <name type="synonym">Common thornapple</name>
    <dbReference type="NCBI Taxonomy" id="4076"/>
    <lineage>
        <taxon>Eukaryota</taxon>
        <taxon>Viridiplantae</taxon>
        <taxon>Streptophyta</taxon>
        <taxon>Embryophyta</taxon>
        <taxon>Tracheophyta</taxon>
        <taxon>Spermatophyta</taxon>
        <taxon>Magnoliopsida</taxon>
        <taxon>eudicotyledons</taxon>
        <taxon>Gunneridae</taxon>
        <taxon>Pentapetalae</taxon>
        <taxon>asterids</taxon>
        <taxon>lamiids</taxon>
        <taxon>Solanales</taxon>
        <taxon>Solanaceae</taxon>
        <taxon>Solanoideae</taxon>
        <taxon>Datureae</taxon>
        <taxon>Datura</taxon>
    </lineage>
</organism>
<evidence type="ECO:0000313" key="2">
    <source>
        <dbReference type="EMBL" id="MCD7451263.1"/>
    </source>
</evidence>
<feature type="compositionally biased region" description="Basic and acidic residues" evidence="1">
    <location>
        <begin position="94"/>
        <end position="116"/>
    </location>
</feature>
<dbReference type="Proteomes" id="UP000823775">
    <property type="component" value="Unassembled WGS sequence"/>
</dbReference>
<accession>A0ABS8RWT6</accession>
<dbReference type="EMBL" id="JACEIK010000158">
    <property type="protein sequence ID" value="MCD7451263.1"/>
    <property type="molecule type" value="Genomic_DNA"/>
</dbReference>